<sequence length="277" mass="29102">MGGSVWRLADHRRQQRLGSNNTTSQAFGTAIGADYRFSPNTIAGFALAGGGTNFSVTNGGGGRSDLFQAGAFVRHNIGAAYVAGALAYGWQDVTTDRTVTVGGIDRLRAEFNANAWSGRAEGGYRLVAPWIGGVGLTPYAAGQFTTFQLPGYAEQAIVGANTFALAYNAKSITDSRSELGLRADKSFALSNAVLTLRGRLAWAHDFNPDRSIAATFQTLPGASFVVSGAAQASDSALTTASAELRWANGWSALASFEGEFSNVTRSYAGKGAVRYAW</sequence>
<proteinExistence type="predicted"/>
<dbReference type="InterPro" id="IPR005546">
    <property type="entry name" value="Autotransporte_beta"/>
</dbReference>
<comment type="caution">
    <text evidence="2">The sequence shown here is derived from an EMBL/GenBank/DDBJ whole genome shotgun (WGS) entry which is preliminary data.</text>
</comment>
<dbReference type="RefSeq" id="WP_166204709.1">
    <property type="nucleotide sequence ID" value="NZ_CP088285.1"/>
</dbReference>
<dbReference type="InterPro" id="IPR036709">
    <property type="entry name" value="Autotransporte_beta_dom_sf"/>
</dbReference>
<dbReference type="AlphaFoldDB" id="A0A973W199"/>
<dbReference type="EMBL" id="JAAOLE020000001">
    <property type="protein sequence ID" value="NVI45334.1"/>
    <property type="molecule type" value="Genomic_DNA"/>
</dbReference>
<dbReference type="PROSITE" id="PS51208">
    <property type="entry name" value="AUTOTRANSPORTER"/>
    <property type="match status" value="1"/>
</dbReference>
<dbReference type="SMART" id="SM00869">
    <property type="entry name" value="Autotransporter"/>
    <property type="match status" value="1"/>
</dbReference>
<name>A0A973W199_9BRAD</name>
<accession>A0A973W199</accession>
<reference evidence="2" key="1">
    <citation type="submission" date="2020-06" db="EMBL/GenBank/DDBJ databases">
        <title>Whole Genome Sequence of Bradyrhizobium sp. Strain 1S1.</title>
        <authorList>
            <person name="Bromfield E.S.P."/>
            <person name="Cloutier S."/>
        </authorList>
    </citation>
    <scope>NUCLEOTIDE SEQUENCE [LARGE SCALE GENOMIC DNA]</scope>
    <source>
        <strain evidence="2">1S1</strain>
    </source>
</reference>
<dbReference type="SUPFAM" id="SSF103515">
    <property type="entry name" value="Autotransporter"/>
    <property type="match status" value="1"/>
</dbReference>
<evidence type="ECO:0000259" key="1">
    <source>
        <dbReference type="PROSITE" id="PS51208"/>
    </source>
</evidence>
<gene>
    <name evidence="2" type="ORF">HAP48_020675</name>
</gene>
<dbReference type="Pfam" id="PF03797">
    <property type="entry name" value="Autotransporter"/>
    <property type="match status" value="1"/>
</dbReference>
<evidence type="ECO:0000313" key="2">
    <source>
        <dbReference type="EMBL" id="NVI45334.1"/>
    </source>
</evidence>
<dbReference type="Gene3D" id="2.40.128.130">
    <property type="entry name" value="Autotransporter beta-domain"/>
    <property type="match status" value="1"/>
</dbReference>
<organism evidence="2">
    <name type="scientific">Bradyrhizobium septentrionale</name>
    <dbReference type="NCBI Taxonomy" id="1404411"/>
    <lineage>
        <taxon>Bacteria</taxon>
        <taxon>Pseudomonadati</taxon>
        <taxon>Pseudomonadota</taxon>
        <taxon>Alphaproteobacteria</taxon>
        <taxon>Hyphomicrobiales</taxon>
        <taxon>Nitrobacteraceae</taxon>
        <taxon>Bradyrhizobium</taxon>
    </lineage>
</organism>
<feature type="domain" description="Autotransporter" evidence="1">
    <location>
        <begin position="1"/>
        <end position="277"/>
    </location>
</feature>
<protein>
    <submittedName>
        <fullName evidence="2">Autotransporter outer membrane beta-barrel domain-containing protein</fullName>
    </submittedName>
</protein>